<reference evidence="3 4" key="1">
    <citation type="journal article" date="2012" name="Front. Microbiol.">
        <title>Draft Genome Sequence of the Virulent Strain 01-B526 of the Fish Pathogen Aeromonas salmonicida.</title>
        <authorList>
            <person name="Charette S.J."/>
            <person name="Brochu F."/>
            <person name="Boyle B."/>
            <person name="Filion G."/>
            <person name="Tanaka K.H."/>
            <person name="Derome N."/>
        </authorList>
    </citation>
    <scope>NUCLEOTIDE SEQUENCE [LARGE SCALE GENOMIC DNA]</scope>
    <source>
        <strain evidence="3 4">P11</strain>
    </source>
</reference>
<gene>
    <name evidence="3" type="primary">pucA_3</name>
    <name evidence="3" type="ORF">CLRAG_18190</name>
</gene>
<dbReference type="Pfam" id="PF13478">
    <property type="entry name" value="XdhC_C"/>
    <property type="match status" value="1"/>
</dbReference>
<sequence>MKLNLMRLLAEYQEANKEAALITVISSESINNCRVGAMILVNAEGEVLAGSLGSELIEKKAADQGKICINRGLSRKVLLDTLEGKVEIFINSFCNHDSLIIAGAGTVSHNIYKFARMLGYRVTIADNRPDMLSKERFSEAYELLLGDIVENLKLCSITEDTSIVIATHHHEFDEKSLQAVISSPARYIGVLGNSRRVAGYFKNLKTINITDEIIKKVHSPIGLDLGGKRTAEIALAVMAEIQAVKYQRSGGPISQK</sequence>
<dbReference type="GO" id="GO:0004854">
    <property type="term" value="F:xanthine dehydrogenase activity"/>
    <property type="evidence" value="ECO:0007669"/>
    <property type="project" value="UniProtKB-EC"/>
</dbReference>
<dbReference type="PANTHER" id="PTHR30388">
    <property type="entry name" value="ALDEHYDE OXIDOREDUCTASE MOLYBDENUM COFACTOR ASSEMBLY PROTEIN"/>
    <property type="match status" value="1"/>
</dbReference>
<dbReference type="Proteomes" id="UP000093954">
    <property type="component" value="Unassembled WGS sequence"/>
</dbReference>
<dbReference type="InterPro" id="IPR003777">
    <property type="entry name" value="XdhC_CoxI"/>
</dbReference>
<dbReference type="PATRIC" id="fig|1353534.3.peg.1860"/>
<dbReference type="EMBL" id="LROS01000017">
    <property type="protein sequence ID" value="OBR93916.1"/>
    <property type="molecule type" value="Genomic_DNA"/>
</dbReference>
<keyword evidence="3" id="KW-0560">Oxidoreductase</keyword>
<dbReference type="Pfam" id="PF02625">
    <property type="entry name" value="XdhC_CoxI"/>
    <property type="match status" value="1"/>
</dbReference>
<dbReference type="InterPro" id="IPR027051">
    <property type="entry name" value="XdhC_Rossmann_dom"/>
</dbReference>
<evidence type="ECO:0000313" key="3">
    <source>
        <dbReference type="EMBL" id="OBR93916.1"/>
    </source>
</evidence>
<proteinExistence type="predicted"/>
<evidence type="ECO:0000259" key="2">
    <source>
        <dbReference type="Pfam" id="PF13478"/>
    </source>
</evidence>
<name>A0A1A6AV02_9CLOT</name>
<dbReference type="AlphaFoldDB" id="A0A1A6AV02"/>
<protein>
    <submittedName>
        <fullName evidence="3">Putative xanthine dehydrogenase subunit A</fullName>
        <ecNumber evidence="3">1.17.1.4</ecNumber>
    </submittedName>
</protein>
<dbReference type="Gene3D" id="3.40.50.720">
    <property type="entry name" value="NAD(P)-binding Rossmann-like Domain"/>
    <property type="match status" value="1"/>
</dbReference>
<comment type="caution">
    <text evidence="3">The sequence shown here is derived from an EMBL/GenBank/DDBJ whole genome shotgun (WGS) entry which is preliminary data.</text>
</comment>
<dbReference type="EC" id="1.17.1.4" evidence="3"/>
<feature type="domain" description="XdhC Rossmann" evidence="2">
    <location>
        <begin position="99"/>
        <end position="241"/>
    </location>
</feature>
<feature type="domain" description="XdhC- CoxI" evidence="1">
    <location>
        <begin position="14"/>
        <end position="75"/>
    </location>
</feature>
<evidence type="ECO:0000313" key="4">
    <source>
        <dbReference type="Proteomes" id="UP000093954"/>
    </source>
</evidence>
<dbReference type="PANTHER" id="PTHR30388:SF6">
    <property type="entry name" value="XANTHINE DEHYDROGENASE SUBUNIT A-RELATED"/>
    <property type="match status" value="1"/>
</dbReference>
<accession>A0A1A6AV02</accession>
<organism evidence="3 4">
    <name type="scientific">Clostridium ragsdalei P11</name>
    <dbReference type="NCBI Taxonomy" id="1353534"/>
    <lineage>
        <taxon>Bacteria</taxon>
        <taxon>Bacillati</taxon>
        <taxon>Bacillota</taxon>
        <taxon>Clostridia</taxon>
        <taxon>Eubacteriales</taxon>
        <taxon>Clostridiaceae</taxon>
        <taxon>Clostridium</taxon>
    </lineage>
</organism>
<evidence type="ECO:0000259" key="1">
    <source>
        <dbReference type="Pfam" id="PF02625"/>
    </source>
</evidence>
<dbReference type="InterPro" id="IPR052698">
    <property type="entry name" value="MoCofactor_Util/Proc"/>
</dbReference>
<keyword evidence="4" id="KW-1185">Reference proteome</keyword>